<evidence type="ECO:0000256" key="3">
    <source>
        <dbReference type="ARBA" id="ARBA00022525"/>
    </source>
</evidence>
<gene>
    <name evidence="6" type="ORF">Pmani_030430</name>
</gene>
<name>A0AAE1TTL2_9EUCA</name>
<evidence type="ECO:0000256" key="4">
    <source>
        <dbReference type="ARBA" id="ARBA00022729"/>
    </source>
</evidence>
<evidence type="ECO:0008006" key="8">
    <source>
        <dbReference type="Google" id="ProtNLM"/>
    </source>
</evidence>
<keyword evidence="5" id="KW-0325">Glycoprotein</keyword>
<comment type="subcellular location">
    <subcellularLocation>
        <location evidence="1">Secreted</location>
    </subcellularLocation>
</comment>
<dbReference type="Pfam" id="PF03227">
    <property type="entry name" value="GILT"/>
    <property type="match status" value="1"/>
</dbReference>
<dbReference type="AlphaFoldDB" id="A0AAE1TTL2"/>
<dbReference type="PANTHER" id="PTHR13234">
    <property type="entry name" value="GAMMA-INTERFERON INDUCIBLE LYSOSOMAL THIOL REDUCTASE GILT"/>
    <property type="match status" value="1"/>
</dbReference>
<organism evidence="6 7">
    <name type="scientific">Petrolisthes manimaculis</name>
    <dbReference type="NCBI Taxonomy" id="1843537"/>
    <lineage>
        <taxon>Eukaryota</taxon>
        <taxon>Metazoa</taxon>
        <taxon>Ecdysozoa</taxon>
        <taxon>Arthropoda</taxon>
        <taxon>Crustacea</taxon>
        <taxon>Multicrustacea</taxon>
        <taxon>Malacostraca</taxon>
        <taxon>Eumalacostraca</taxon>
        <taxon>Eucarida</taxon>
        <taxon>Decapoda</taxon>
        <taxon>Pleocyemata</taxon>
        <taxon>Anomura</taxon>
        <taxon>Galatheoidea</taxon>
        <taxon>Porcellanidae</taxon>
        <taxon>Petrolisthes</taxon>
    </lineage>
</organism>
<reference evidence="6" key="1">
    <citation type="submission" date="2023-11" db="EMBL/GenBank/DDBJ databases">
        <title>Genome assemblies of two species of porcelain crab, Petrolisthes cinctipes and Petrolisthes manimaculis (Anomura: Porcellanidae).</title>
        <authorList>
            <person name="Angst P."/>
        </authorList>
    </citation>
    <scope>NUCLEOTIDE SEQUENCE</scope>
    <source>
        <strain evidence="6">PB745_02</strain>
        <tissue evidence="6">Gill</tissue>
    </source>
</reference>
<evidence type="ECO:0000313" key="6">
    <source>
        <dbReference type="EMBL" id="KAK4297126.1"/>
    </source>
</evidence>
<evidence type="ECO:0000313" key="7">
    <source>
        <dbReference type="Proteomes" id="UP001292094"/>
    </source>
</evidence>
<dbReference type="GO" id="GO:0005576">
    <property type="term" value="C:extracellular region"/>
    <property type="evidence" value="ECO:0007669"/>
    <property type="project" value="UniProtKB-SubCell"/>
</dbReference>
<dbReference type="Proteomes" id="UP001292094">
    <property type="component" value="Unassembled WGS sequence"/>
</dbReference>
<dbReference type="EMBL" id="JAWZYT010003707">
    <property type="protein sequence ID" value="KAK4297126.1"/>
    <property type="molecule type" value="Genomic_DNA"/>
</dbReference>
<dbReference type="InterPro" id="IPR004911">
    <property type="entry name" value="Interferon-induced_GILT"/>
</dbReference>
<comment type="caution">
    <text evidence="6">The sequence shown here is derived from an EMBL/GenBank/DDBJ whole genome shotgun (WGS) entry which is preliminary data.</text>
</comment>
<sequence length="277" mass="30993">MTSQFHNHHHQHLTPFSGAISPLYHHLPTLSHLSITFFQHFLTSIFLRCDATLFSSALHDLTVSTILQGQDTAPLVKTALYYESLCPYSIDYFVNQLYPTWTLLKEIMDVELYPFGNASFEPNGDGWTFTCQHGDGECHGNMIHACAQAKFNDINVEMDFVNCLLSASYPPNAGATCAAAVGQDWAPIDECVNSLEGQTLLHDVAIKQQQLDPSLYFVPWILIDDTFSEAQVEACQTDMLSVVCERYTGPVPGPCQVIKQPRHHHHRSRALRGVTKA</sequence>
<evidence type="ECO:0000256" key="5">
    <source>
        <dbReference type="ARBA" id="ARBA00023180"/>
    </source>
</evidence>
<evidence type="ECO:0000256" key="2">
    <source>
        <dbReference type="ARBA" id="ARBA00005679"/>
    </source>
</evidence>
<proteinExistence type="inferred from homology"/>
<comment type="similarity">
    <text evidence="2">Belongs to the GILT family.</text>
</comment>
<keyword evidence="3" id="KW-0964">Secreted</keyword>
<evidence type="ECO:0000256" key="1">
    <source>
        <dbReference type="ARBA" id="ARBA00004613"/>
    </source>
</evidence>
<dbReference type="GO" id="GO:0016671">
    <property type="term" value="F:oxidoreductase activity, acting on a sulfur group of donors, disulfide as acceptor"/>
    <property type="evidence" value="ECO:0007669"/>
    <property type="project" value="InterPro"/>
</dbReference>
<accession>A0AAE1TTL2</accession>
<keyword evidence="7" id="KW-1185">Reference proteome</keyword>
<keyword evidence="4" id="KW-0732">Signal</keyword>
<protein>
    <recommendedName>
        <fullName evidence="8">Gamma-interferon-inducible lysosomal thiol reductase</fullName>
    </recommendedName>
</protein>
<dbReference type="PANTHER" id="PTHR13234:SF8">
    <property type="entry name" value="GAMMA-INTERFERON-INDUCIBLE LYSOSOMAL THIOL REDUCTASE"/>
    <property type="match status" value="1"/>
</dbReference>